<proteinExistence type="predicted"/>
<protein>
    <submittedName>
        <fullName evidence="1">Uncharacterized protein</fullName>
    </submittedName>
</protein>
<accession>A0A410RNA4</accession>
<dbReference type="AlphaFoldDB" id="A0A410RNA4"/>
<evidence type="ECO:0000313" key="1">
    <source>
        <dbReference type="EMBL" id="QAT83409.1"/>
    </source>
</evidence>
<dbReference type="EMBL" id="CP034669">
    <property type="protein sequence ID" value="QAT83409.1"/>
    <property type="molecule type" value="Genomic_DNA"/>
</dbReference>
<organism evidence="1 2">
    <name type="scientific">Corallococcus coralloides</name>
    <name type="common">Myxococcus coralloides</name>
    <dbReference type="NCBI Taxonomy" id="184914"/>
    <lineage>
        <taxon>Bacteria</taxon>
        <taxon>Pseudomonadati</taxon>
        <taxon>Myxococcota</taxon>
        <taxon>Myxococcia</taxon>
        <taxon>Myxococcales</taxon>
        <taxon>Cystobacterineae</taxon>
        <taxon>Myxococcaceae</taxon>
        <taxon>Corallococcus</taxon>
    </lineage>
</organism>
<reference evidence="1 2" key="1">
    <citation type="submission" date="2018-12" db="EMBL/GenBank/DDBJ databases">
        <title>Complete Genome Sequence of the Corallopyronin A producing Myxobacterium Corallococcus coralloides B035.</title>
        <authorList>
            <person name="Bouhired S.M."/>
            <person name="Rupp O."/>
            <person name="Blom J."/>
            <person name="Schaeberle T.F."/>
            <person name="Kehraus S."/>
            <person name="Schiefer A."/>
            <person name="Pfarr K."/>
            <person name="Goesmann A."/>
            <person name="Hoerauf A."/>
            <person name="Koenig G.M."/>
        </authorList>
    </citation>
    <scope>NUCLEOTIDE SEQUENCE [LARGE SCALE GENOMIC DNA]</scope>
    <source>
        <strain evidence="1 2">B035</strain>
    </source>
</reference>
<evidence type="ECO:0000313" key="2">
    <source>
        <dbReference type="Proteomes" id="UP000288758"/>
    </source>
</evidence>
<gene>
    <name evidence="1" type="ORF">EJ065_1811</name>
</gene>
<dbReference type="Proteomes" id="UP000288758">
    <property type="component" value="Chromosome"/>
</dbReference>
<name>A0A410RNA4_CORCK</name>
<sequence length="62" mass="6942">MLAGWAQRLLRAETESRYWLDGRVRADPDVGVVGEAFRAARAAKVEMPADPHLHIDLVWPCA</sequence>